<dbReference type="GO" id="GO:0102704">
    <property type="term" value="F:GDP-Man:Man(2)GlcNAc(2)-PP-Dol alpha-1,6-mannosyltransferase activity"/>
    <property type="evidence" value="ECO:0007669"/>
    <property type="project" value="UniProtKB-UniRule"/>
</dbReference>
<dbReference type="OrthoDB" id="448893at2759"/>
<feature type="domain" description="Glycosyl transferase family 1" evidence="11">
    <location>
        <begin position="204"/>
        <end position="382"/>
    </location>
</feature>
<evidence type="ECO:0000256" key="7">
    <source>
        <dbReference type="ARBA" id="ARBA00023136"/>
    </source>
</evidence>
<keyword evidence="7" id="KW-0472">Membrane</keyword>
<evidence type="ECO:0000256" key="3">
    <source>
        <dbReference type="ARBA" id="ARBA00022679"/>
    </source>
</evidence>
<dbReference type="EMBL" id="MPUH01000997">
    <property type="protein sequence ID" value="OMJ71363.1"/>
    <property type="molecule type" value="Genomic_DNA"/>
</dbReference>
<protein>
    <recommendedName>
        <fullName evidence="10">Alpha-1,3/1,6-mannosyltransferase ALG2</fullName>
        <ecNumber evidence="10">2.4.1.132</ecNumber>
        <ecNumber evidence="10">2.4.1.257</ecNumber>
    </recommendedName>
    <alternativeName>
        <fullName evidence="10">GDP-Man:Man(1)GlcNAc(2)-PP-Dol alpha-1,3-mannosyltransferase</fullName>
    </alternativeName>
</protein>
<evidence type="ECO:0000256" key="10">
    <source>
        <dbReference type="RuleBase" id="RU367136"/>
    </source>
</evidence>
<dbReference type="EC" id="2.4.1.257" evidence="10"/>
<dbReference type="InterPro" id="IPR028098">
    <property type="entry name" value="Glyco_trans_4-like_N"/>
</dbReference>
<proteinExistence type="inferred from homology"/>
<evidence type="ECO:0000313" key="14">
    <source>
        <dbReference type="Proteomes" id="UP000187209"/>
    </source>
</evidence>
<evidence type="ECO:0000256" key="4">
    <source>
        <dbReference type="ARBA" id="ARBA00022692"/>
    </source>
</evidence>
<feature type="domain" description="Glycosyltransferase subfamily 4-like N-terminal" evidence="12">
    <location>
        <begin position="16"/>
        <end position="194"/>
    </location>
</feature>
<gene>
    <name evidence="13" type="ORF">SteCoe_30449</name>
</gene>
<keyword evidence="5" id="KW-0256">Endoplasmic reticulum</keyword>
<evidence type="ECO:0000256" key="6">
    <source>
        <dbReference type="ARBA" id="ARBA00022989"/>
    </source>
</evidence>
<dbReference type="InterPro" id="IPR001296">
    <property type="entry name" value="Glyco_trans_1"/>
</dbReference>
<dbReference type="UniPathway" id="UPA00378"/>
<dbReference type="PANTHER" id="PTHR45918">
    <property type="entry name" value="ALPHA-1,3/1,6-MANNOSYLTRANSFERASE ALG2"/>
    <property type="match status" value="1"/>
</dbReference>
<keyword evidence="14" id="KW-1185">Reference proteome</keyword>
<dbReference type="Proteomes" id="UP000187209">
    <property type="component" value="Unassembled WGS sequence"/>
</dbReference>
<name>A0A1R2B3I5_9CILI</name>
<dbReference type="InterPro" id="IPR027054">
    <property type="entry name" value="ALG2"/>
</dbReference>
<dbReference type="Pfam" id="PF00534">
    <property type="entry name" value="Glycos_transf_1"/>
    <property type="match status" value="1"/>
</dbReference>
<evidence type="ECO:0000259" key="12">
    <source>
        <dbReference type="Pfam" id="PF13439"/>
    </source>
</evidence>
<sequence length="406" mass="46409">MSLKKNVAIIHPDLGIGGAEQLIVNIALALQMSGYEVTIFTPRHEKERSFKPTHDGTLNVQVKGSIFPSSIFGKCTALCSMIRMFLASLYVILFGGEYDFIIIDQVSAILPIFYLSSSKVIFYCHFPDQLLCTQRQSSIKRLYRFFIDKVEEIGLWKPDLIYVNSNFTLSITKSTFKSLASINLHILYPCIDLNFISNAPYPQFFENSKYFFSLNRYERKKNINLAIEAYSSLKDKSVKLLIGGGYDPKMQENVEHYAELCELCKKLELKYVEVDNWDKPIKNFDVYFVRNLSEIQREQALQNALGVLYTPENEHFGIVPVESMARGTPVIAINSGGPMESVKNELSGFLLDKDPKKWGEKMMMLSEDNEKRTKVGAYAKEWALKEFSLSSMSSKLNEDFQKLLKP</sequence>
<keyword evidence="4" id="KW-0812">Transmembrane</keyword>
<comment type="pathway">
    <text evidence="1 10">Protein modification; protein glycosylation.</text>
</comment>
<dbReference type="Pfam" id="PF13439">
    <property type="entry name" value="Glyco_transf_4"/>
    <property type="match status" value="1"/>
</dbReference>
<keyword evidence="2 10" id="KW-0328">Glycosyltransferase</keyword>
<comment type="subcellular location">
    <subcellularLocation>
        <location evidence="10">Endoplasmic reticulum membrane</location>
        <topology evidence="10">Single-pass membrane protein</topology>
    </subcellularLocation>
</comment>
<keyword evidence="6" id="KW-1133">Transmembrane helix</keyword>
<accession>A0A1R2B3I5</accession>
<dbReference type="PANTHER" id="PTHR45918:SF1">
    <property type="entry name" value="ALPHA-1,3_1,6-MANNOSYLTRANSFERASE ALG2"/>
    <property type="match status" value="1"/>
</dbReference>
<evidence type="ECO:0000256" key="1">
    <source>
        <dbReference type="ARBA" id="ARBA00004922"/>
    </source>
</evidence>
<evidence type="ECO:0000256" key="2">
    <source>
        <dbReference type="ARBA" id="ARBA00022676"/>
    </source>
</evidence>
<dbReference type="CDD" id="cd03805">
    <property type="entry name" value="GT4_ALG2-like"/>
    <property type="match status" value="1"/>
</dbReference>
<keyword evidence="3 10" id="KW-0808">Transferase</keyword>
<dbReference type="AlphaFoldDB" id="A0A1R2B3I5"/>
<evidence type="ECO:0000256" key="5">
    <source>
        <dbReference type="ARBA" id="ARBA00022824"/>
    </source>
</evidence>
<comment type="function">
    <text evidence="10">Mannosylates Man(2)GlcNAc(2)-dolichol diphosphate and Man(1)GlcNAc(2)-dolichol diphosphate to form Man(3)GlcNAc(2)-dolichol diphosphate.</text>
</comment>
<dbReference type="GO" id="GO:0004378">
    <property type="term" value="F:GDP-Man:Man(1)GlcNAc(2)-PP-Dol alpha-1,3-mannosyltransferase activity"/>
    <property type="evidence" value="ECO:0007669"/>
    <property type="project" value="UniProtKB-UniRule"/>
</dbReference>
<evidence type="ECO:0000256" key="8">
    <source>
        <dbReference type="ARBA" id="ARBA00045103"/>
    </source>
</evidence>
<organism evidence="13 14">
    <name type="scientific">Stentor coeruleus</name>
    <dbReference type="NCBI Taxonomy" id="5963"/>
    <lineage>
        <taxon>Eukaryota</taxon>
        <taxon>Sar</taxon>
        <taxon>Alveolata</taxon>
        <taxon>Ciliophora</taxon>
        <taxon>Postciliodesmatophora</taxon>
        <taxon>Heterotrichea</taxon>
        <taxon>Heterotrichida</taxon>
        <taxon>Stentoridae</taxon>
        <taxon>Stentor</taxon>
    </lineage>
</organism>
<dbReference type="SUPFAM" id="SSF53756">
    <property type="entry name" value="UDP-Glycosyltransferase/glycogen phosphorylase"/>
    <property type="match status" value="1"/>
</dbReference>
<comment type="caution">
    <text evidence="13">The sequence shown here is derived from an EMBL/GenBank/DDBJ whole genome shotgun (WGS) entry which is preliminary data.</text>
</comment>
<evidence type="ECO:0000259" key="11">
    <source>
        <dbReference type="Pfam" id="PF00534"/>
    </source>
</evidence>
<reference evidence="13 14" key="1">
    <citation type="submission" date="2016-11" db="EMBL/GenBank/DDBJ databases">
        <title>The macronuclear genome of Stentor coeruleus: a giant cell with tiny introns.</title>
        <authorList>
            <person name="Slabodnick M."/>
            <person name="Ruby J.G."/>
            <person name="Reiff S.B."/>
            <person name="Swart E.C."/>
            <person name="Gosai S."/>
            <person name="Prabakaran S."/>
            <person name="Witkowska E."/>
            <person name="Larue G.E."/>
            <person name="Fisher S."/>
            <person name="Freeman R.M."/>
            <person name="Gunawardena J."/>
            <person name="Chu W."/>
            <person name="Stover N.A."/>
            <person name="Gregory B.D."/>
            <person name="Nowacki M."/>
            <person name="Derisi J."/>
            <person name="Roy S.W."/>
            <person name="Marshall W.F."/>
            <person name="Sood P."/>
        </authorList>
    </citation>
    <scope>NUCLEOTIDE SEQUENCE [LARGE SCALE GENOMIC DNA]</scope>
    <source>
        <strain evidence="13">WM001</strain>
    </source>
</reference>
<dbReference type="EC" id="2.4.1.132" evidence="10"/>
<dbReference type="Gene3D" id="3.40.50.2000">
    <property type="entry name" value="Glycogen Phosphorylase B"/>
    <property type="match status" value="2"/>
</dbReference>
<comment type="catalytic activity">
    <reaction evidence="8 10">
        <text>a beta-D-Man-(1-&gt;4)-beta-D-GlcNAc-(1-&gt;4)-alpha-D-GlcNAc-diphospho-di-trans,poly-cis-dolichol + GDP-alpha-D-mannose = an alpha-D-Man-(1-&gt;3)-beta-D-Man-(1-&gt;4)-beta-D-GlcNAc-(1-&gt;4)-alpha-D-GlcNAc-diphospho-di-trans,poly-cis-dolichol + GDP + H(+)</text>
        <dbReference type="Rhea" id="RHEA:29515"/>
        <dbReference type="Rhea" id="RHEA-COMP:19511"/>
        <dbReference type="Rhea" id="RHEA-COMP:19513"/>
        <dbReference type="ChEBI" id="CHEBI:15378"/>
        <dbReference type="ChEBI" id="CHEBI:57527"/>
        <dbReference type="ChEBI" id="CHEBI:58189"/>
        <dbReference type="ChEBI" id="CHEBI:58472"/>
        <dbReference type="ChEBI" id="CHEBI:132510"/>
        <dbReference type="EC" id="2.4.1.132"/>
    </reaction>
    <physiologicalReaction direction="left-to-right" evidence="8 10">
        <dbReference type="Rhea" id="RHEA:29516"/>
    </physiologicalReaction>
</comment>
<comment type="catalytic activity">
    <reaction evidence="9 10">
        <text>an alpha-D-Man-(1-&gt;3)-beta-D-Man-(1-&gt;4)-beta-D-GlcNAc-(1-&gt;4)-alpha-D-GlcNAc-diphospho-di-trans,poly-cis-dolichol + GDP-alpha-D-mannose = an alpha-D-Man-(1-&gt;3)-[alpha-D-Man-(1-&gt;6)]-beta-D-Man-(1-&gt;4)-beta-D-GlcNAc-(1-&gt;4)-alpha-D-GlcNAc-diphospho-di-trans,poly-cis-dolichol + GDP + H(+)</text>
        <dbReference type="Rhea" id="RHEA:29519"/>
        <dbReference type="Rhea" id="RHEA-COMP:19513"/>
        <dbReference type="Rhea" id="RHEA-COMP:19515"/>
        <dbReference type="ChEBI" id="CHEBI:15378"/>
        <dbReference type="ChEBI" id="CHEBI:57527"/>
        <dbReference type="ChEBI" id="CHEBI:58189"/>
        <dbReference type="ChEBI" id="CHEBI:132510"/>
        <dbReference type="ChEBI" id="CHEBI:132511"/>
        <dbReference type="EC" id="2.4.1.257"/>
    </reaction>
    <physiologicalReaction direction="left-to-right" evidence="9 10">
        <dbReference type="Rhea" id="RHEA:29520"/>
    </physiologicalReaction>
</comment>
<evidence type="ECO:0000313" key="13">
    <source>
        <dbReference type="EMBL" id="OMJ71363.1"/>
    </source>
</evidence>
<dbReference type="GO" id="GO:0005789">
    <property type="term" value="C:endoplasmic reticulum membrane"/>
    <property type="evidence" value="ECO:0007669"/>
    <property type="project" value="UniProtKB-SubCell"/>
</dbReference>
<evidence type="ECO:0000256" key="9">
    <source>
        <dbReference type="ARBA" id="ARBA00045104"/>
    </source>
</evidence>
<comment type="similarity">
    <text evidence="10">Belongs to the glycosyltransferase group 1 family.</text>
</comment>